<sequence length="78" mass="8688">MSCLKLSMGHNSYSIYLLVVIEEGESSGKWMMHSSSEMNLSGVESLILASEGSLLSEAWTLMSVNMHMKHWAKLDYGC</sequence>
<accession>A0AAV2GRA4</accession>
<keyword evidence="2" id="KW-1185">Reference proteome</keyword>
<protein>
    <submittedName>
        <fullName evidence="1">Uncharacterized protein</fullName>
    </submittedName>
</protein>
<dbReference type="EMBL" id="OZ034822">
    <property type="protein sequence ID" value="CAL1412997.1"/>
    <property type="molecule type" value="Genomic_DNA"/>
</dbReference>
<evidence type="ECO:0000313" key="2">
    <source>
        <dbReference type="Proteomes" id="UP001497516"/>
    </source>
</evidence>
<organism evidence="1 2">
    <name type="scientific">Linum trigynum</name>
    <dbReference type="NCBI Taxonomy" id="586398"/>
    <lineage>
        <taxon>Eukaryota</taxon>
        <taxon>Viridiplantae</taxon>
        <taxon>Streptophyta</taxon>
        <taxon>Embryophyta</taxon>
        <taxon>Tracheophyta</taxon>
        <taxon>Spermatophyta</taxon>
        <taxon>Magnoliopsida</taxon>
        <taxon>eudicotyledons</taxon>
        <taxon>Gunneridae</taxon>
        <taxon>Pentapetalae</taxon>
        <taxon>rosids</taxon>
        <taxon>fabids</taxon>
        <taxon>Malpighiales</taxon>
        <taxon>Linaceae</taxon>
        <taxon>Linum</taxon>
    </lineage>
</organism>
<name>A0AAV2GRA4_9ROSI</name>
<reference evidence="1 2" key="1">
    <citation type="submission" date="2024-04" db="EMBL/GenBank/DDBJ databases">
        <authorList>
            <person name="Fracassetti M."/>
        </authorList>
    </citation>
    <scope>NUCLEOTIDE SEQUENCE [LARGE SCALE GENOMIC DNA]</scope>
</reference>
<dbReference type="AlphaFoldDB" id="A0AAV2GRA4"/>
<proteinExistence type="predicted"/>
<evidence type="ECO:0000313" key="1">
    <source>
        <dbReference type="EMBL" id="CAL1412997.1"/>
    </source>
</evidence>
<gene>
    <name evidence="1" type="ORF">LTRI10_LOCUS52252</name>
</gene>
<dbReference type="Proteomes" id="UP001497516">
    <property type="component" value="Chromosome 9"/>
</dbReference>